<protein>
    <submittedName>
        <fullName evidence="5">Putative heat containing protein</fullName>
    </submittedName>
</protein>
<dbReference type="Pfam" id="PF14222">
    <property type="entry name" value="MOR2-PAG1_N"/>
    <property type="match status" value="1"/>
</dbReference>
<feature type="compositionally biased region" description="Polar residues" evidence="1">
    <location>
        <begin position="3183"/>
        <end position="3204"/>
    </location>
</feature>
<feature type="compositionally biased region" description="Low complexity" evidence="1">
    <location>
        <begin position="875"/>
        <end position="887"/>
    </location>
</feature>
<proteinExistence type="predicted"/>
<dbReference type="PANTHER" id="PTHR12295:SF30">
    <property type="entry name" value="PROTEIN FURRY"/>
    <property type="match status" value="1"/>
</dbReference>
<feature type="compositionally biased region" description="Polar residues" evidence="1">
    <location>
        <begin position="2289"/>
        <end position="2306"/>
    </location>
</feature>
<dbReference type="Proteomes" id="UP000008854">
    <property type="component" value="Unassembled WGS sequence"/>
</dbReference>
<feature type="region of interest" description="Disordered" evidence="1">
    <location>
        <begin position="3183"/>
        <end position="3221"/>
    </location>
</feature>
<feature type="region of interest" description="Disordered" evidence="1">
    <location>
        <begin position="3973"/>
        <end position="4005"/>
    </location>
</feature>
<dbReference type="FunCoup" id="A0A3Q0KNC7">
    <property type="interactions" value="1301"/>
</dbReference>
<name>A0A3Q0KNC7_SCHMA</name>
<feature type="compositionally biased region" description="Low complexity" evidence="1">
    <location>
        <begin position="3205"/>
        <end position="3220"/>
    </location>
</feature>
<evidence type="ECO:0000256" key="1">
    <source>
        <dbReference type="SAM" id="MobiDB-lite"/>
    </source>
</evidence>
<feature type="domain" description="Cell morphogenesis protein C-terminal" evidence="3">
    <location>
        <begin position="3236"/>
        <end position="3367"/>
    </location>
</feature>
<dbReference type="InterPro" id="IPR025614">
    <property type="entry name" value="Cell_morpho_N"/>
</dbReference>
<dbReference type="GO" id="GO:0030427">
    <property type="term" value="C:site of polarized growth"/>
    <property type="evidence" value="ECO:0007669"/>
    <property type="project" value="TreeGrafter"/>
</dbReference>
<reference evidence="5" key="2">
    <citation type="submission" date="2018-12" db="UniProtKB">
        <authorList>
            <consortium name="WormBaseParasite"/>
        </authorList>
    </citation>
    <scope>IDENTIFICATION</scope>
    <source>
        <strain evidence="5">Puerto Rican</strain>
    </source>
</reference>
<dbReference type="InterPro" id="IPR039867">
    <property type="entry name" value="Furry/Tao3/Mor2"/>
</dbReference>
<evidence type="ECO:0000259" key="2">
    <source>
        <dbReference type="Pfam" id="PF14222"/>
    </source>
</evidence>
<sequence length="4796" mass="535119">MTSTKPGEWVMQALLRQLTNVAQLKIEKALGDGQETNLVKSMKLNEDTAYEHLISAFGVAAEFALPSILSTLSLWYRSQHSSGRYYQLHQFQSLSSANEYIGKVTSMAVQRPLANDSNHVVESQQVSYLAANKSEKTIKCASESSSLSKSHNLPLPELSVLFERRDLAIDIIFCHVMLAVLKQLPFHPGHNDVIESILEQCFGRFNYREDLQPKNSENINLVADLYAEIVGLLFQSRFALVRHKFMSCLNDLRSKENSQNNRASIVSLIMGMKFFRVKMHPIEDFVKCFTFLQELGQYYLEVKEIEIKHVLSDLFVEILLPVAAVARQEVNIPALKTFVENLYPTSLELANKKKHIPALFPLVTCLLCVGTKSFFLNNWTNFLSICLSHLKNRTSKVALVSLQSLSCILWVYIVRIKGEKHTETQTKLHTIINSLFPKNQKIILPKDAPINIFVRIIQFIAHEKLEFAMKEVIIERLGVNGLQKTLVMPERINVGICAFLLIAHGLQQKEGEPPMPQQCIGAGGVGGGFRQAVIKRSFHGTNLNEALGSLLGIQSYLVPVRRAFEHILRQLDTQVCRPMMLPKQEVTQKEFDELMTADRKPKLDLLKTCVACIPRLLPIDMTKQEILEILAKVCLHVDEDVRKMAQQAMANLIVELPAYRVKTIQVFIQFIQKNVADTSPHQLDSCLKTLFHLLNNWKLALQKDGAVTPNMSEKSALYEAEGFALVMLCSCRLITRRLSVHILRKCRALSNLIQSATYDQTLKNPNDSRELCCIDILDRSVPIILKHVLPILPLSERSALSSVSNMDFSVFTERSHPVWFSGSTPPVYSPVVLPANYLNNTQYSGLMSNNDVQQSEEVRFNGLSNLHDLNKLNNSNNNNNNCNTNNSPTVKNPVTGNTIEKSKPDESVVQESFTKIVRPQVSGLLIPSKSFDFRNIQTSKSYLSTTPVHRRASQYNQQIQHTQQAYIMQPIQERVAVTDVWATCLSIVFNSSNLPTSCPMAIKSAWSILFQRINTIFPLIDPSAQMAENRASSLLRTGSKKPANEREQFIPLWHNYVVVGCCIAPSSTGLRISKSPDTRYQPGFHLQKHSPDFPTKGDSNDCDNNRSPTQSDEVVNQTIDLNANSSSNRPVVSNSSCTNWSNSPDLKYSTSFGKVNARDLIKLLVPLLRCEQPEIRDSAIGGLGRINPAAFRDVLEDLQPLLKESFDRKQENLRRRRRRDGLRSALVKTLSLMAQTGVFAYPESNIVTPQGSLICQLLDYMDGMRGYLESVSDQLLSPINYTHQLCTSLNLLVPIPSGSTSQQVTAVGSISSNHQGGGSISANSVIASLSTPTTTGPSLTSYSSEFYLLGEIRLHFCIFIKELIRRLPKQSRTALLPPTLRHQLFILLSHWSAHFDHIMGTYLGSEGPVLTESYSLDSNENIVGQPSSLNGIVGFSPSNEIPYGIFGIHHQLSNDNFLQSLNSLGVNSAPSSGSIECNANMSVSSGQTSQSPTIQQKTCEGEQIDRIESVEYCLWIDLIWLSNQAMAALVCCGAIFDRSALLPQDSGKLNQIILGVGSDASSFPGPERLNSGSGSNVRTPSSGYVLRWISGLLVARDTALSSSPWLWFCPITGRGLLHSTLTPGGASLCGNSHTRSRTIAAGGGRRLDSLLRQLGEETLVLMLDFNSDNTCLFNWVIDQCYTASNISLSTACFECICLTMSNMPNFACDFIAMITLCFVFINHPSRFLSDRAFYLLRILYQRFIIEPGEILFKQAHPTEIDKSFVPNEAANSQSSPNLCIPGGCDCSQLCKYLQINKLFYHSFNRWSPCEVVRQFSAQHPEFTLTIFSEVSKRLENAREGLRITLLHLLSIWLVNVELVDLVEGDLFDATNHSMDKDDDDFSDIDKDSFVCPSNNLEKSGNLPESVGIPTFKAYNTTNLLDTSEQQQRKDCSDYRTRPSKRYKCSKNFLNSESLYDHEDADADSDNIVNDRNFKSLTLLRMRARQTMVDEHADIYSPRACHLHNHFKKNGCKYNTNTNNNELHWSTVPPTLRSRGWGSKKATEFVLTNLFYLSLRLADCPTSSEVIKQLWLTLIRYRSTNLRVILRYLIIITSIAPGTLLVHVKRLLTYLASEQAERVIGELIVEMQTIDGIGLVVEPISSLPFFRVSTSTQHQHHRQSIEKLKSPKFQSCVPNNSLSNTVNNSSQRVNDSLLANQEGIGQPDDELVALGLGSKPCSNTTAQVRTLHSAIGGSYDYHSIDYNLSVKSPSSNVTVRPKSATCQPSTVTISTNRPDQQTTLNESRIQFTTISSTSKDNNNNHSSSESPQLEKYHESSATLSNYQLVEGSDGEPEIDLDSFEGFTKCGSNLDDKYATLRAKDIANLLTLPNSKDFQSSDSDSNCDIPNLYRRGTTFPIVSDAYERSVFSSTLSNPLNETNCLPTTGRISRQPKYFREYKEKRSRWSNNSKVDAVESLRLDPFHHSASLPPSLAALPPLPLPLPASISSILSLSSRGSTGSNTCILSISPVTVDRKSTTSSDKSDIKPCVRRISNVEVSHSSNKSYFDYNSKPLPMPANGGYHAPLSLWLSEPLVIGGSVVFSGSWPPAGPRAPLVLILAGSLTQSRDIHVNWSEHLPLMLLGVFLGIDHCRALVQEESKHLLVSLLDQVCPHHDILRLLRLELEANLHRLAYPSGFPGPRVQDYRLTLDGGPYREKFSMVINPFDSIERDQLFPSPLVSCTTTKHDGNSNFKNRSPAEDEETLQTTSSDLIPLKDINVTTSSAASPSSPSISPPIVENFQTHPTLLTNQGRLSGSMFSLTSTATLIPRHHESNLFESQGCNDSSISKRNSVCYNLTSNSSEKEFLRNKTLTSAVRPSSVYSKSRSSKNVASNCVPFNNHCSLKVEKTKRIKKSDLKLLEEAVQQLKSLLLNSSGQAIWTWEDFNIQHNSFSTTFQYYQNEIHQIINNEKVENKESVIKPMTNVNPLEQLVKLVARILALSEAGSEQAENCLQCLHGPPHNHNSQSLTFADDDYKDTIIDHSNYCMVARLSRIALNTGLSCPSRHLASRSLQIHRALGGHLDKKSFSQLLARLGETVSDGSEEIQGYVAELFLTQEAAIHHLKSKSDSLLESVSYLTSESTSPSSSSLNGNGRKSVQNIVSISDRRHFHRHSKSSSLIGNRPCHLSSVMPINDCGLSKLAQSTSPNLEYASPTSSFPSDSNHLSKISGTSNTSTPKPNNNNTNNVCLLPPEERADLIIGIFWTGVLLLESDFEHEYLVGLKLLNLVIPSVCASNLGQSSDGSKINLSDRAQKMLNQLQWNPCFPGILSLVIKGCSSPNLVDQSCRLLVLLIPFLTHPLIVPTGRMGLSNQLSFPIVLLTLMPMLVTAWDEDPSTSVPLNPYDTNAEQLSFLQGGFLGRGVCGSLSVIPRALGSWTSCFCTSYTSYTNPNIASNSKLRTDSIGLFANCPSNSLGTFSAHESTSNLNAIATGSTTRDTLLNSKSPILRPKNPICIQAAESLAQAALKTDPIQFTNLALILRLYASGSFSKDVDQWSRCVICYLLEGCSSNISRLLKHINMLLTSGPPCLQLPLLKVAHLFLQQVDINQRDMEYSLQNFITSIVNQFIGTCLWTHVLPILQVTVSRSAVLNSVPETPAYSLPGLDPSGSGRVLDYAIASAAVAVPLPDSEPPRLELGGPVLDFTFNVLQEAPLLAPQYAPITSSHSTSDNISKVDIPTFDHTSSSKGTKKDFIDVSDIGLTEIFVSASSGWNKPGNSQIRLREKLYCLVSCYGLPPQQCISAPRSPSVIFSQSTETLDPQLSIHSSSETTSVVDISNSDDIHLDDTSSGEQTAVFRDLDTYLDAQLMNINFLGVPDCRLASTNASMSEEEPRRPWGVRGQAITCHFDFNGDGNESVANESVGGLSRTVQLTDKTTSSLAYSNTKSDYFTAAYQHHHSEKEHQNRTHSLPHLTCVTNNLSDMKDTESNSSSTNRYSTITISNNYTDDNVDDRYSSASYSEQQQPLPQSEYKKPSTSLAWRSFAKEKSNFRDNDLMNDEFTGKERFNEDMQVVKYPLVTVRNSRSERVTFNLDGDKNEYDEVGRQDDAHRKNKISMDDGMEKINDRCMPKSCKGILINRSNHDYVKGLQHNELFQSDTVLVDNSRMRSASTQSLNNDGNYNETNNSNQNLRSRIYFPRCMSSNRNEVRAKYINHDLLTNEPKQAVDNHHYHDHFSVNTPQKHLVGQIKRSLSTSELLLTRQHFTLNNKSNDYKSLTNSTVFSPLTYRNKVSYHVNDKYFTSFSSSLSSTRSLSPVNRHNQFEQMAFNLIDTNDKDHFNSNDNNTDLSKTISCRPNSLCSSSVLPQSIPPSLSPMLTAPSGVSVHSSHLSLHCIEMIRKSSDLPVIPRKHKATSDSHLNCFNKQILCNHQKLHQSNSHHRCYHFSYVNESTHSVNSSECTSLNKIVSVQPIQRLCNWKYPLITEQKWIALEPLSNSTCLHLNEQQKLISLLMELPQLYQELISRYINAINDTIDLSVCCWTKSSQMDRLGKLVEKMKTYLRPPWFFCRLCQDDLTETVHSYLISNVSHLLEKHQEIQKQFEKLYNLLQSENTRDTFIQLFSNMFTNVIEFVKYSYSSAEIMCANLSMLKKNEVLLPAILDRSCCFQYLLKCILSGLDLTNDINNHDDNSDVPIKPAICNEPAALKNQLCEFLANMLASFPNDELLTSINQFNPENCKQIIRLYKQLSHKSLDASEVPIDMVINILNIFANHVWESDSTSYIAYLPLPALDKDINDQLDTINYCAHLTVSLHHLVLNDNVNDDGKLC</sequence>
<organism evidence="4 5">
    <name type="scientific">Schistosoma mansoni</name>
    <name type="common">Blood fluke</name>
    <dbReference type="NCBI Taxonomy" id="6183"/>
    <lineage>
        <taxon>Eukaryota</taxon>
        <taxon>Metazoa</taxon>
        <taxon>Spiralia</taxon>
        <taxon>Lophotrochozoa</taxon>
        <taxon>Platyhelminthes</taxon>
        <taxon>Trematoda</taxon>
        <taxon>Digenea</taxon>
        <taxon>Strigeidida</taxon>
        <taxon>Schistosomatoidea</taxon>
        <taxon>Schistosomatidae</taxon>
        <taxon>Schistosoma</taxon>
    </lineage>
</organism>
<dbReference type="SUPFAM" id="SSF48371">
    <property type="entry name" value="ARM repeat"/>
    <property type="match status" value="1"/>
</dbReference>
<dbReference type="GO" id="GO:0000902">
    <property type="term" value="P:cell morphogenesis"/>
    <property type="evidence" value="ECO:0007669"/>
    <property type="project" value="InterPro"/>
</dbReference>
<keyword evidence="4" id="KW-1185">Reference proteome</keyword>
<dbReference type="PANTHER" id="PTHR12295">
    <property type="entry name" value="FURRY-RELATED"/>
    <property type="match status" value="1"/>
</dbReference>
<dbReference type="Pfam" id="PF14225">
    <property type="entry name" value="MOR2-PAG1_C"/>
    <property type="match status" value="2"/>
</dbReference>
<dbReference type="InParanoid" id="A0A3Q0KNC7"/>
<dbReference type="WBParaSite" id="Smp_141860.1">
    <property type="protein sequence ID" value="Smp_141860.1"/>
    <property type="gene ID" value="Smp_141860"/>
</dbReference>
<feature type="region of interest" description="Disordered" evidence="1">
    <location>
        <begin position="2289"/>
        <end position="2314"/>
    </location>
</feature>
<dbReference type="InterPro" id="IPR016024">
    <property type="entry name" value="ARM-type_fold"/>
</dbReference>
<feature type="region of interest" description="Disordered" evidence="1">
    <location>
        <begin position="2721"/>
        <end position="2748"/>
    </location>
</feature>
<dbReference type="GO" id="GO:0031175">
    <property type="term" value="P:neuron projection development"/>
    <property type="evidence" value="ECO:0007669"/>
    <property type="project" value="TreeGrafter"/>
</dbReference>
<accession>A0A3Q0KNC7</accession>
<feature type="compositionally biased region" description="Polar residues" evidence="1">
    <location>
        <begin position="3986"/>
        <end position="3998"/>
    </location>
</feature>
<feature type="region of interest" description="Disordered" evidence="1">
    <location>
        <begin position="875"/>
        <end position="894"/>
    </location>
</feature>
<feature type="domain" description="Cell morphogenesis protein C-terminal" evidence="3">
    <location>
        <begin position="3484"/>
        <end position="3620"/>
    </location>
</feature>
<evidence type="ECO:0000313" key="4">
    <source>
        <dbReference type="Proteomes" id="UP000008854"/>
    </source>
</evidence>
<dbReference type="InterPro" id="IPR025481">
    <property type="entry name" value="Cell_Morphogen_C"/>
</dbReference>
<evidence type="ECO:0000259" key="3">
    <source>
        <dbReference type="Pfam" id="PF14225"/>
    </source>
</evidence>
<dbReference type="GO" id="GO:0005938">
    <property type="term" value="C:cell cortex"/>
    <property type="evidence" value="ECO:0007669"/>
    <property type="project" value="TreeGrafter"/>
</dbReference>
<dbReference type="STRING" id="6183.A0A3Q0KNC7"/>
<evidence type="ECO:0000313" key="5">
    <source>
        <dbReference type="WBParaSite" id="Smp_141860.1"/>
    </source>
</evidence>
<feature type="domain" description="Cell morphogenesis protein N-terminal" evidence="2">
    <location>
        <begin position="163"/>
        <end position="698"/>
    </location>
</feature>
<feature type="region of interest" description="Disordered" evidence="1">
    <location>
        <begin position="1081"/>
        <end position="1112"/>
    </location>
</feature>
<reference evidence="4" key="1">
    <citation type="journal article" date="2012" name="PLoS Negl. Trop. Dis.">
        <title>A systematically improved high quality genome and transcriptome of the human blood fluke Schistosoma mansoni.</title>
        <authorList>
            <person name="Protasio A.V."/>
            <person name="Tsai I.J."/>
            <person name="Babbage A."/>
            <person name="Nichol S."/>
            <person name="Hunt M."/>
            <person name="Aslett M.A."/>
            <person name="De Silva N."/>
            <person name="Velarde G.S."/>
            <person name="Anderson T.J."/>
            <person name="Clark R.C."/>
            <person name="Davidson C."/>
            <person name="Dillon G.P."/>
            <person name="Holroyd N.E."/>
            <person name="LoVerde P.T."/>
            <person name="Lloyd C."/>
            <person name="McQuillan J."/>
            <person name="Oliveira G."/>
            <person name="Otto T.D."/>
            <person name="Parker-Manuel S.J."/>
            <person name="Quail M.A."/>
            <person name="Wilson R.A."/>
            <person name="Zerlotini A."/>
            <person name="Dunne D.W."/>
            <person name="Berriman M."/>
        </authorList>
    </citation>
    <scope>NUCLEOTIDE SEQUENCE [LARGE SCALE GENOMIC DNA]</scope>
    <source>
        <strain evidence="4">Puerto Rican</strain>
    </source>
</reference>
<feature type="compositionally biased region" description="Polar residues" evidence="1">
    <location>
        <begin position="2721"/>
        <end position="2730"/>
    </location>
</feature>